<dbReference type="EMBL" id="RAVZ01000760">
    <property type="protein sequence ID" value="RKG64684.1"/>
    <property type="molecule type" value="Genomic_DNA"/>
</dbReference>
<dbReference type="RefSeq" id="WP_120545999.1">
    <property type="nucleotide sequence ID" value="NZ_RAVZ01000760.1"/>
</dbReference>
<feature type="compositionally biased region" description="Basic and acidic residues" evidence="1">
    <location>
        <begin position="18"/>
        <end position="32"/>
    </location>
</feature>
<sequence>MPPQDELDSKYTQTSFETRSRVDDVLSTHDANDTPSARSSKYEQAKRRNRPANDVPDRLRADGKRA</sequence>
<evidence type="ECO:0000313" key="3">
    <source>
        <dbReference type="Proteomes" id="UP000268094"/>
    </source>
</evidence>
<evidence type="ECO:0000256" key="1">
    <source>
        <dbReference type="SAM" id="MobiDB-lite"/>
    </source>
</evidence>
<evidence type="ECO:0000313" key="2">
    <source>
        <dbReference type="EMBL" id="RKG64684.1"/>
    </source>
</evidence>
<organism evidence="2 3">
    <name type="scientific">Corallococcus terminator</name>
    <dbReference type="NCBI Taxonomy" id="2316733"/>
    <lineage>
        <taxon>Bacteria</taxon>
        <taxon>Pseudomonadati</taxon>
        <taxon>Myxococcota</taxon>
        <taxon>Myxococcia</taxon>
        <taxon>Myxococcales</taxon>
        <taxon>Cystobacterineae</taxon>
        <taxon>Myxococcaceae</taxon>
        <taxon>Corallococcus</taxon>
    </lineage>
</organism>
<accession>A0A3A8HAS5</accession>
<proteinExistence type="predicted"/>
<name>A0A3A8HAS5_9BACT</name>
<feature type="compositionally biased region" description="Basic and acidic residues" evidence="1">
    <location>
        <begin position="55"/>
        <end position="66"/>
    </location>
</feature>
<dbReference type="AlphaFoldDB" id="A0A3A8HAS5"/>
<comment type="caution">
    <text evidence="2">The sequence shown here is derived from an EMBL/GenBank/DDBJ whole genome shotgun (WGS) entry which is preliminary data.</text>
</comment>
<keyword evidence="3" id="KW-1185">Reference proteome</keyword>
<reference evidence="3" key="1">
    <citation type="submission" date="2018-09" db="EMBL/GenBank/DDBJ databases">
        <authorList>
            <person name="Livingstone P.G."/>
            <person name="Whitworth D.E."/>
        </authorList>
    </citation>
    <scope>NUCLEOTIDE SEQUENCE [LARGE SCALE GENOMIC DNA]</scope>
    <source>
        <strain evidence="3">CA054A</strain>
    </source>
</reference>
<gene>
    <name evidence="2" type="ORF">D7V88_42020</name>
</gene>
<feature type="region of interest" description="Disordered" evidence="1">
    <location>
        <begin position="1"/>
        <end position="66"/>
    </location>
</feature>
<protein>
    <submittedName>
        <fullName evidence="2">Uncharacterized protein</fullName>
    </submittedName>
</protein>
<dbReference type="Proteomes" id="UP000268094">
    <property type="component" value="Unassembled WGS sequence"/>
</dbReference>